<sequence length="199" mass="21725">MTFQQEFTSWFPPKALATSSVPEPGNLAPSTQKLPFPPSDGKPALVTFLRHCGCPFAEKTFLSLRDHASKHPITTHIAVSHSSPAATETWLASVGGPGSVQVLVDDAREIYAQWGLGVSSTWHVLNPWSLWEVYALGKREGIWNRPTESGSRWQTAGSFAVDGEGVVRWARVMGKADEVPDFEEGDRVLGERLERGGLG</sequence>
<dbReference type="PANTHER" id="PTHR42336">
    <property type="entry name" value="THIOREDOXIN DOMAIN-CONTAINING PROTEIN-RELATED"/>
    <property type="match status" value="1"/>
</dbReference>
<evidence type="ECO:0000313" key="2">
    <source>
        <dbReference type="EMBL" id="KAK2630245.1"/>
    </source>
</evidence>
<comment type="caution">
    <text evidence="2">The sequence shown here is derived from an EMBL/GenBank/DDBJ whole genome shotgun (WGS) entry which is preliminary data.</text>
</comment>
<dbReference type="InterPro" id="IPR032801">
    <property type="entry name" value="PXL2A/B/C"/>
</dbReference>
<name>A0AAD9T837_9HELO</name>
<proteinExistence type="predicted"/>
<dbReference type="Proteomes" id="UP001285354">
    <property type="component" value="Unassembled WGS sequence"/>
</dbReference>
<organism evidence="2 3">
    <name type="scientific">Diplocarpon rosae</name>
    <dbReference type="NCBI Taxonomy" id="946125"/>
    <lineage>
        <taxon>Eukaryota</taxon>
        <taxon>Fungi</taxon>
        <taxon>Dikarya</taxon>
        <taxon>Ascomycota</taxon>
        <taxon>Pezizomycotina</taxon>
        <taxon>Leotiomycetes</taxon>
        <taxon>Helotiales</taxon>
        <taxon>Drepanopezizaceae</taxon>
        <taxon>Diplocarpon</taxon>
    </lineage>
</organism>
<accession>A0AAD9T837</accession>
<dbReference type="AlphaFoldDB" id="A0AAD9T837"/>
<evidence type="ECO:0000313" key="3">
    <source>
        <dbReference type="Proteomes" id="UP001285354"/>
    </source>
</evidence>
<evidence type="ECO:0008006" key="4">
    <source>
        <dbReference type="Google" id="ProtNLM"/>
    </source>
</evidence>
<dbReference type="InterPro" id="IPR036249">
    <property type="entry name" value="Thioredoxin-like_sf"/>
</dbReference>
<reference evidence="2" key="1">
    <citation type="submission" date="2023-06" db="EMBL/GenBank/DDBJ databases">
        <title>Draft genome of Marssonina rosae.</title>
        <authorList>
            <person name="Cheng Q."/>
        </authorList>
    </citation>
    <scope>NUCLEOTIDE SEQUENCE</scope>
    <source>
        <strain evidence="2">R4</strain>
    </source>
</reference>
<dbReference type="PANTHER" id="PTHR42336:SF1">
    <property type="entry name" value="ALKYL HYDROPEROXIDE REDUCTASE SUBUNIT C_ THIOL SPECIFIC ANTIOXIDANT DOMAIN-CONTAINING PROTEIN"/>
    <property type="match status" value="1"/>
</dbReference>
<dbReference type="Pfam" id="PF13911">
    <property type="entry name" value="AhpC-TSA_2"/>
    <property type="match status" value="1"/>
</dbReference>
<dbReference type="SUPFAM" id="SSF52833">
    <property type="entry name" value="Thioredoxin-like"/>
    <property type="match status" value="1"/>
</dbReference>
<dbReference type="Gene3D" id="3.40.30.10">
    <property type="entry name" value="Glutaredoxin"/>
    <property type="match status" value="1"/>
</dbReference>
<gene>
    <name evidence="2" type="ORF">QTJ16_001065</name>
</gene>
<keyword evidence="3" id="KW-1185">Reference proteome</keyword>
<feature type="region of interest" description="Disordered" evidence="1">
    <location>
        <begin position="15"/>
        <end position="38"/>
    </location>
</feature>
<protein>
    <recommendedName>
        <fullName evidence="4">Alkyl hydroperoxide reductase subunit C/ Thiol specific antioxidant domain-containing protein</fullName>
    </recommendedName>
</protein>
<evidence type="ECO:0000256" key="1">
    <source>
        <dbReference type="SAM" id="MobiDB-lite"/>
    </source>
</evidence>
<dbReference type="EMBL" id="JAUBYV010000001">
    <property type="protein sequence ID" value="KAK2630245.1"/>
    <property type="molecule type" value="Genomic_DNA"/>
</dbReference>